<accession>A0ABD5VET5</accession>
<keyword evidence="3" id="KW-1185">Reference proteome</keyword>
<gene>
    <name evidence="2" type="ORF">ACFQGB_14335</name>
</gene>
<comment type="caution">
    <text evidence="2">The sequence shown here is derived from an EMBL/GenBank/DDBJ whole genome shotgun (WGS) entry which is preliminary data.</text>
</comment>
<feature type="transmembrane region" description="Helical" evidence="1">
    <location>
        <begin position="114"/>
        <end position="137"/>
    </location>
</feature>
<organism evidence="2 3">
    <name type="scientific">Halorubellus litoreus</name>
    <dbReference type="NCBI Taxonomy" id="755308"/>
    <lineage>
        <taxon>Archaea</taxon>
        <taxon>Methanobacteriati</taxon>
        <taxon>Methanobacteriota</taxon>
        <taxon>Stenosarchaea group</taxon>
        <taxon>Halobacteria</taxon>
        <taxon>Halobacteriales</taxon>
        <taxon>Halorubellaceae</taxon>
        <taxon>Halorubellus</taxon>
    </lineage>
</organism>
<dbReference type="EMBL" id="JBHSXN010000002">
    <property type="protein sequence ID" value="MFC6954044.1"/>
    <property type="molecule type" value="Genomic_DNA"/>
</dbReference>
<reference evidence="2 3" key="1">
    <citation type="journal article" date="2019" name="Int. J. Syst. Evol. Microbiol.">
        <title>The Global Catalogue of Microorganisms (GCM) 10K type strain sequencing project: providing services to taxonomists for standard genome sequencing and annotation.</title>
        <authorList>
            <consortium name="The Broad Institute Genomics Platform"/>
            <consortium name="The Broad Institute Genome Sequencing Center for Infectious Disease"/>
            <person name="Wu L."/>
            <person name="Ma J."/>
        </authorList>
    </citation>
    <scope>NUCLEOTIDE SEQUENCE [LARGE SCALE GENOMIC DNA]</scope>
    <source>
        <strain evidence="2 3">GX26</strain>
    </source>
</reference>
<sequence>MAVSMAVLREHVLGRDARTTGGFVAAALALAVLVVGVFFAPSVDWFPAYVVSLVGAGAVGFSLAAANAYLNRGIAASVLLAWSGLLPFWVPYAFTDAPIGREPTVESATSTLLVGPAIPALVLGAVAYGVGIGVHALQRRASE</sequence>
<proteinExistence type="predicted"/>
<keyword evidence="1" id="KW-0812">Transmembrane</keyword>
<evidence type="ECO:0000256" key="1">
    <source>
        <dbReference type="SAM" id="Phobius"/>
    </source>
</evidence>
<feature type="transmembrane region" description="Helical" evidence="1">
    <location>
        <begin position="46"/>
        <end position="66"/>
    </location>
</feature>
<feature type="transmembrane region" description="Helical" evidence="1">
    <location>
        <begin position="21"/>
        <end position="40"/>
    </location>
</feature>
<dbReference type="AlphaFoldDB" id="A0ABD5VET5"/>
<name>A0ABD5VET5_9EURY</name>
<dbReference type="RefSeq" id="WP_336350986.1">
    <property type="nucleotide sequence ID" value="NZ_JAZAQL010000002.1"/>
</dbReference>
<keyword evidence="1" id="KW-1133">Transmembrane helix</keyword>
<keyword evidence="1" id="KW-0472">Membrane</keyword>
<evidence type="ECO:0000313" key="3">
    <source>
        <dbReference type="Proteomes" id="UP001596395"/>
    </source>
</evidence>
<dbReference type="Proteomes" id="UP001596395">
    <property type="component" value="Unassembled WGS sequence"/>
</dbReference>
<feature type="transmembrane region" description="Helical" evidence="1">
    <location>
        <begin position="73"/>
        <end position="94"/>
    </location>
</feature>
<protein>
    <submittedName>
        <fullName evidence="2">Uncharacterized protein</fullName>
    </submittedName>
</protein>
<evidence type="ECO:0000313" key="2">
    <source>
        <dbReference type="EMBL" id="MFC6954044.1"/>
    </source>
</evidence>